<dbReference type="Proteomes" id="UP000007934">
    <property type="component" value="Chromosome"/>
</dbReference>
<organism evidence="2 3">
    <name type="scientific">Helicobacter felis (strain ATCC 49179 / CCUG 28539 / NCTC 12436 / CS1)</name>
    <dbReference type="NCBI Taxonomy" id="936155"/>
    <lineage>
        <taxon>Bacteria</taxon>
        <taxon>Pseudomonadati</taxon>
        <taxon>Campylobacterota</taxon>
        <taxon>Epsilonproteobacteria</taxon>
        <taxon>Campylobacterales</taxon>
        <taxon>Helicobacteraceae</taxon>
        <taxon>Helicobacter</taxon>
    </lineage>
</organism>
<protein>
    <submittedName>
        <fullName evidence="2">Uncharacterized protein</fullName>
    </submittedName>
</protein>
<sequence>MLGAENSGFYGALGVQYSSVTQSYGTNAQTNSTIQFSQTTDRVPANSIFSTKGKPPANPPKTNTIQAVTDAENQLTTLQDWDGQGQAPQTNNIQAAISADHQALQT</sequence>
<evidence type="ECO:0000313" key="3">
    <source>
        <dbReference type="Proteomes" id="UP000007934"/>
    </source>
</evidence>
<feature type="region of interest" description="Disordered" evidence="1">
    <location>
        <begin position="85"/>
        <end position="106"/>
    </location>
</feature>
<dbReference type="HOGENOM" id="CLU_2219474_0_0_7"/>
<name>E7ACZ6_HELFC</name>
<keyword evidence="3" id="KW-1185">Reference proteome</keyword>
<feature type="compositionally biased region" description="Polar residues" evidence="1">
    <location>
        <begin position="86"/>
        <end position="95"/>
    </location>
</feature>
<dbReference type="STRING" id="936155.HFELIS_10300"/>
<dbReference type="AlphaFoldDB" id="E7ACZ6"/>
<accession>E7ACZ6</accession>
<dbReference type="EMBL" id="FQ670179">
    <property type="protein sequence ID" value="CBY83114.1"/>
    <property type="molecule type" value="Genomic_DNA"/>
</dbReference>
<dbReference type="KEGG" id="hfe:HFELIS_10300"/>
<evidence type="ECO:0000313" key="2">
    <source>
        <dbReference type="EMBL" id="CBY83114.1"/>
    </source>
</evidence>
<evidence type="ECO:0000256" key="1">
    <source>
        <dbReference type="SAM" id="MobiDB-lite"/>
    </source>
</evidence>
<proteinExistence type="predicted"/>
<reference evidence="2 3" key="1">
    <citation type="journal article" date="2011" name="Genome Biol. Evol.">
        <title>Comparative whole genome sequence analysis of the carcinogenic bacterial model pathogen Helicobacter felis.</title>
        <authorList>
            <person name="Arnold I.C."/>
            <person name="Zigova Z."/>
            <person name="Holden M."/>
            <person name="Lawley T.D."/>
            <person name="Rad R."/>
            <person name="Dougan G."/>
            <person name="Falkow S."/>
            <person name="Bentley S.D."/>
            <person name="Muller A."/>
        </authorList>
    </citation>
    <scope>NUCLEOTIDE SEQUENCE [LARGE SCALE GENOMIC DNA]</scope>
    <source>
        <strain evidence="3">ATCC 49179 / CCUG 28539 / NCTC 12436 / CS1</strain>
    </source>
</reference>
<gene>
    <name evidence="2" type="ordered locus">Hfelis_10300</name>
</gene>